<dbReference type="GO" id="GO:0016758">
    <property type="term" value="F:hexosyltransferase activity"/>
    <property type="evidence" value="ECO:0007669"/>
    <property type="project" value="InterPro"/>
</dbReference>
<dbReference type="PANTHER" id="PTHR21015:SF22">
    <property type="entry name" value="GLYCOSYLTRANSFERASE"/>
    <property type="match status" value="1"/>
</dbReference>
<feature type="binding site" evidence="2">
    <location>
        <position position="174"/>
    </location>
    <ligand>
        <name>substrate</name>
    </ligand>
</feature>
<evidence type="ECO:0000259" key="3">
    <source>
        <dbReference type="Pfam" id="PF04101"/>
    </source>
</evidence>
<reference evidence="4 5" key="1">
    <citation type="submission" date="2018-06" db="EMBL/GenBank/DDBJ databases">
        <title>Nitrincola tibetense sp. nov., isolated from Lake XuguoCo on Tibetan Plateau.</title>
        <authorList>
            <person name="Xing P."/>
        </authorList>
    </citation>
    <scope>NUCLEOTIDE SEQUENCE [LARGE SCALE GENOMIC DNA]</scope>
    <source>
        <strain evidence="5">xg18</strain>
    </source>
</reference>
<dbReference type="InterPro" id="IPR007235">
    <property type="entry name" value="Glyco_trans_28_C"/>
</dbReference>
<dbReference type="Gene3D" id="3.40.50.11190">
    <property type="match status" value="1"/>
</dbReference>
<evidence type="ECO:0000313" key="4">
    <source>
        <dbReference type="EMBL" id="RAU16829.1"/>
    </source>
</evidence>
<organism evidence="4 5">
    <name type="scientific">Nitrincola tibetensis</name>
    <dbReference type="NCBI Taxonomy" id="2219697"/>
    <lineage>
        <taxon>Bacteria</taxon>
        <taxon>Pseudomonadati</taxon>
        <taxon>Pseudomonadota</taxon>
        <taxon>Gammaproteobacteria</taxon>
        <taxon>Oceanospirillales</taxon>
        <taxon>Oceanospirillaceae</taxon>
        <taxon>Nitrincola</taxon>
    </lineage>
</organism>
<dbReference type="Proteomes" id="UP000250744">
    <property type="component" value="Unassembled WGS sequence"/>
</dbReference>
<evidence type="ECO:0000256" key="2">
    <source>
        <dbReference type="PIRSR" id="PIRSR620023-2"/>
    </source>
</evidence>
<dbReference type="Pfam" id="PF04101">
    <property type="entry name" value="Glyco_tran_28_C"/>
    <property type="match status" value="1"/>
</dbReference>
<evidence type="ECO:0000313" key="5">
    <source>
        <dbReference type="Proteomes" id="UP000250744"/>
    </source>
</evidence>
<evidence type="ECO:0000256" key="1">
    <source>
        <dbReference type="PIRSR" id="PIRSR620023-1"/>
    </source>
</evidence>
<feature type="active site" description="Proton acceptor" evidence="1">
    <location>
        <position position="17"/>
    </location>
</feature>
<sequence>MKIVFRVDASTQIGTGHVMRCLTLADALSEAGAGCYFIYREHEGHLGALIEQRGHQALALPLQACKPDETPADSLAHAAWLGASQQEDARECALLLQTLQPDWLIVDHYALDRVWESQLRPYCRQLMVIDDLADRQHDCDLLLDQTYGRDTQDYIDWVPSHCELLCGSMYALLRPEFTHWREYSLARRKDARLQNILINLGGVDKGNVTGQVLDALHSCSLPSDCAITVVMGATAPWINEVKKHAKTMPWPTQVKVGVSNMAELMANSDLAIGAAGSTSWERCCLGLPTLMLVLAENQEMIANRLSSQGACTFLKVDNLNTSIHHLLSNFVPESLTRMTLECLHVTDGGGAKRIIQHLGLSI</sequence>
<comment type="caution">
    <text evidence="4">The sequence shown here is derived from an EMBL/GenBank/DDBJ whole genome shotgun (WGS) entry which is preliminary data.</text>
</comment>
<dbReference type="OrthoDB" id="9788924at2"/>
<dbReference type="SUPFAM" id="SSF53756">
    <property type="entry name" value="UDP-Glycosyltransferase/glycogen phosphorylase"/>
    <property type="match status" value="1"/>
</dbReference>
<dbReference type="RefSeq" id="WP_112160373.1">
    <property type="nucleotide sequence ID" value="NZ_QKRX01000016.1"/>
</dbReference>
<dbReference type="PANTHER" id="PTHR21015">
    <property type="entry name" value="UDP-N-ACETYLGLUCOSAMINE--N-ACETYLMURAMYL-(PENTAPEPTIDE) PYROPHOSPHORYL-UNDECAPRENOL N-ACETYLGLUCOSAMINE TRANSFERASE 1"/>
    <property type="match status" value="1"/>
</dbReference>
<dbReference type="EMBL" id="QKRX01000016">
    <property type="protein sequence ID" value="RAU16829.1"/>
    <property type="molecule type" value="Genomic_DNA"/>
</dbReference>
<dbReference type="GO" id="GO:0016787">
    <property type="term" value="F:hydrolase activity"/>
    <property type="evidence" value="ECO:0007669"/>
    <property type="project" value="UniProtKB-KW"/>
</dbReference>
<keyword evidence="5" id="KW-1185">Reference proteome</keyword>
<dbReference type="NCBIfam" id="TIGR03590">
    <property type="entry name" value="PseG"/>
    <property type="match status" value="1"/>
</dbReference>
<gene>
    <name evidence="4" type="primary">pseG</name>
    <name evidence="4" type="ORF">DN062_16375</name>
</gene>
<feature type="domain" description="Glycosyl transferase family 28 C-terminal" evidence="3">
    <location>
        <begin position="258"/>
        <end position="335"/>
    </location>
</feature>
<keyword evidence="4" id="KW-0378">Hydrolase</keyword>
<dbReference type="Gene3D" id="3.40.50.2000">
    <property type="entry name" value="Glycogen Phosphorylase B"/>
    <property type="match status" value="1"/>
</dbReference>
<accession>A0A364NI76</accession>
<feature type="binding site" evidence="2">
    <location>
        <position position="281"/>
    </location>
    <ligand>
        <name>substrate</name>
    </ligand>
</feature>
<dbReference type="InterPro" id="IPR020023">
    <property type="entry name" value="PseG"/>
</dbReference>
<protein>
    <submittedName>
        <fullName evidence="4">UDP-2,4-diacetamido-2,4, 6-trideoxy-beta-L-altropyranose hydrolase</fullName>
    </submittedName>
</protein>
<proteinExistence type="predicted"/>
<name>A0A364NI76_9GAMM</name>
<dbReference type="AlphaFoldDB" id="A0A364NI76"/>